<keyword evidence="2" id="KW-1185">Reference proteome</keyword>
<dbReference type="RefSeq" id="WP_008290373.1">
    <property type="nucleotide sequence ID" value="NZ_GG657889.1"/>
</dbReference>
<evidence type="ECO:0000313" key="2">
    <source>
        <dbReference type="Proteomes" id="UP000004679"/>
    </source>
</evidence>
<organism evidence="1 2">
    <name type="scientific">Methylophaga thiooxydans DMS010</name>
    <dbReference type="NCBI Taxonomy" id="637616"/>
    <lineage>
        <taxon>Bacteria</taxon>
        <taxon>Pseudomonadati</taxon>
        <taxon>Pseudomonadota</taxon>
        <taxon>Gammaproteobacteria</taxon>
        <taxon>Thiotrichales</taxon>
        <taxon>Piscirickettsiaceae</taxon>
        <taxon>Methylophaga</taxon>
    </lineage>
</organism>
<name>C0N392_9GAMM</name>
<reference evidence="1 2" key="1">
    <citation type="journal article" date="2011" name="J. Bacteriol.">
        <title>Draft genome sequence of the chemolithoheterotrophic, halophilic methylotroph Methylophaga thiooxydans DMS010.</title>
        <authorList>
            <person name="Boden R."/>
            <person name="Ferriera S."/>
            <person name="Johnson J."/>
            <person name="Kelly D.P."/>
            <person name="Murrell J.C."/>
            <person name="Schafer H."/>
        </authorList>
    </citation>
    <scope>NUCLEOTIDE SEQUENCE [LARGE SCALE GENOMIC DNA]</scope>
    <source>
        <strain evidence="1 2">DMS010</strain>
    </source>
</reference>
<dbReference type="HOGENOM" id="CLU_1223569_0_0_6"/>
<evidence type="ECO:0000313" key="1">
    <source>
        <dbReference type="EMBL" id="EEF80667.1"/>
    </source>
</evidence>
<proteinExistence type="predicted"/>
<dbReference type="EMBL" id="GG657889">
    <property type="protein sequence ID" value="EEF80667.1"/>
    <property type="molecule type" value="Genomic_DNA"/>
</dbReference>
<gene>
    <name evidence="1" type="ORF">MDMS009_606</name>
</gene>
<accession>C0N392</accession>
<dbReference type="AlphaFoldDB" id="C0N392"/>
<dbReference type="Proteomes" id="UP000004679">
    <property type="component" value="Unassembled WGS sequence"/>
</dbReference>
<sequence length="226" mass="26969">MKKQPYMEFVESNSWFRESPRKRKSYISKVSRLANSIQKDVDQGPAQMLLTPEEQRTIRSASEVLKKIKLTLEDAKYHAIHVNEYREYEVVKVHRHKYTKLIDERLPIDKENFVDVCKATMVMIYFKTLNILFVERYVMLIERRITRGQHTPEELVNLLIFKYTEERDRLAYKFYSKDKESVNYDELIQTIDIPDQETDEVLRPYLSFFTKLSDALTSPPLLSDKT</sequence>
<protein>
    <submittedName>
        <fullName evidence="1">Uncharacterized protein</fullName>
    </submittedName>
</protein>